<proteinExistence type="inferred from homology"/>
<dbReference type="GO" id="GO:0005829">
    <property type="term" value="C:cytosol"/>
    <property type="evidence" value="ECO:0007669"/>
    <property type="project" value="TreeGrafter"/>
</dbReference>
<reference evidence="13" key="1">
    <citation type="submission" date="2016-10" db="EMBL/GenBank/DDBJ databases">
        <authorList>
            <person name="Varghese N."/>
            <person name="Submissions S."/>
        </authorList>
    </citation>
    <scope>NUCLEOTIDE SEQUENCE [LARGE SCALE GENOMIC DNA]</scope>
    <source>
        <strain evidence="13">DSM 24740</strain>
    </source>
</reference>
<dbReference type="InterPro" id="IPR006405">
    <property type="entry name" value="Nic_PRibTrfase_pncB"/>
</dbReference>
<organism evidence="12 13">
    <name type="scientific">Neolewinella agarilytica</name>
    <dbReference type="NCBI Taxonomy" id="478744"/>
    <lineage>
        <taxon>Bacteria</taxon>
        <taxon>Pseudomonadati</taxon>
        <taxon>Bacteroidota</taxon>
        <taxon>Saprospiria</taxon>
        <taxon>Saprospirales</taxon>
        <taxon>Lewinellaceae</taxon>
        <taxon>Neolewinella</taxon>
    </lineage>
</organism>
<dbReference type="Proteomes" id="UP000199021">
    <property type="component" value="Unassembled WGS sequence"/>
</dbReference>
<evidence type="ECO:0000256" key="9">
    <source>
        <dbReference type="RuleBase" id="RU365100"/>
    </source>
</evidence>
<keyword evidence="12" id="KW-0328">Glycosyltransferase</keyword>
<evidence type="ECO:0000256" key="3">
    <source>
        <dbReference type="ARBA" id="ARBA00013236"/>
    </source>
</evidence>
<dbReference type="PANTHER" id="PTHR11098">
    <property type="entry name" value="NICOTINATE PHOSPHORIBOSYLTRANSFERASE"/>
    <property type="match status" value="1"/>
</dbReference>
<evidence type="ECO:0000259" key="11">
    <source>
        <dbReference type="Pfam" id="PF17767"/>
    </source>
</evidence>
<dbReference type="InterPro" id="IPR040727">
    <property type="entry name" value="NAPRTase_N"/>
</dbReference>
<evidence type="ECO:0000256" key="7">
    <source>
        <dbReference type="ARBA" id="ARBA00022679"/>
    </source>
</evidence>
<keyword evidence="7 9" id="KW-0808">Transferase</keyword>
<dbReference type="GO" id="GO:0034355">
    <property type="term" value="P:NAD+ biosynthetic process via the salvage pathway"/>
    <property type="evidence" value="ECO:0007669"/>
    <property type="project" value="TreeGrafter"/>
</dbReference>
<keyword evidence="6 9" id="KW-0662">Pyridine nucleotide biosynthesis</keyword>
<dbReference type="Gene3D" id="3.20.20.70">
    <property type="entry name" value="Aldolase class I"/>
    <property type="match status" value="1"/>
</dbReference>
<comment type="catalytic activity">
    <reaction evidence="8 9">
        <text>5-phospho-alpha-D-ribose 1-diphosphate + nicotinate + ATP + H2O = nicotinate beta-D-ribonucleotide + ADP + phosphate + diphosphate</text>
        <dbReference type="Rhea" id="RHEA:36163"/>
        <dbReference type="ChEBI" id="CHEBI:15377"/>
        <dbReference type="ChEBI" id="CHEBI:30616"/>
        <dbReference type="ChEBI" id="CHEBI:32544"/>
        <dbReference type="ChEBI" id="CHEBI:33019"/>
        <dbReference type="ChEBI" id="CHEBI:43474"/>
        <dbReference type="ChEBI" id="CHEBI:57502"/>
        <dbReference type="ChEBI" id="CHEBI:58017"/>
        <dbReference type="ChEBI" id="CHEBI:456216"/>
        <dbReference type="EC" id="6.3.4.21"/>
    </reaction>
</comment>
<evidence type="ECO:0000256" key="4">
    <source>
        <dbReference type="ARBA" id="ARBA00022553"/>
    </source>
</evidence>
<evidence type="ECO:0000256" key="1">
    <source>
        <dbReference type="ARBA" id="ARBA00004952"/>
    </source>
</evidence>
<dbReference type="FunFam" id="3.20.20.70:FF:000076">
    <property type="entry name" value="Nicotinate phosphoribosyltransferase"/>
    <property type="match status" value="1"/>
</dbReference>
<dbReference type="PANTHER" id="PTHR11098:SF1">
    <property type="entry name" value="NICOTINATE PHOSPHORIBOSYLTRANSFERASE"/>
    <property type="match status" value="1"/>
</dbReference>
<comment type="pathway">
    <text evidence="1 9">Cofactor biosynthesis; NAD(+) biosynthesis; nicotinate D-ribonucleotide from nicotinate: step 1/1.</text>
</comment>
<dbReference type="InterPro" id="IPR041525">
    <property type="entry name" value="N/Namide_PRibTrfase"/>
</dbReference>
<evidence type="ECO:0000259" key="10">
    <source>
        <dbReference type="Pfam" id="PF04095"/>
    </source>
</evidence>
<dbReference type="NCBIfam" id="TIGR01513">
    <property type="entry name" value="NAPRTase_put"/>
    <property type="match status" value="1"/>
</dbReference>
<evidence type="ECO:0000313" key="13">
    <source>
        <dbReference type="Proteomes" id="UP000199021"/>
    </source>
</evidence>
<dbReference type="SUPFAM" id="SSF54675">
    <property type="entry name" value="Nicotinate/Quinolinate PRTase N-terminal domain-like"/>
    <property type="match status" value="1"/>
</dbReference>
<evidence type="ECO:0000256" key="2">
    <source>
        <dbReference type="ARBA" id="ARBA00010897"/>
    </source>
</evidence>
<dbReference type="Pfam" id="PF04095">
    <property type="entry name" value="NAPRTase"/>
    <property type="match status" value="1"/>
</dbReference>
<dbReference type="Gene3D" id="3.20.140.10">
    <property type="entry name" value="nicotinate phosphoribosyltransferase"/>
    <property type="match status" value="1"/>
</dbReference>
<keyword evidence="4" id="KW-0597">Phosphoprotein</keyword>
<accession>A0A1H9DXU9</accession>
<dbReference type="RefSeq" id="WP_090166836.1">
    <property type="nucleotide sequence ID" value="NZ_FOFB01000006.1"/>
</dbReference>
<dbReference type="InParanoid" id="A0A1H9DXU9"/>
<dbReference type="OrthoDB" id="9770610at2"/>
<dbReference type="STRING" id="478744.SAMN05444359_106155"/>
<feature type="domain" description="Nicotinate/nicotinamide phosphoribosyltransferase" evidence="10">
    <location>
        <begin position="170"/>
        <end position="351"/>
    </location>
</feature>
<sequence>MPATSHLSSVYRPDFGLCTDLYQLTMAAGYYQQGMHERKAIFHLFYRRPPFGGDFALAAGLPLAIDLIKGLRFSADDVQYLGRLKGNNGTPLFKEPFLNYLQRLKFTGTVHAVPEGEIVLPHEPLLRIEGTLIECQLLETALLTVMNFSTLIATKAARVKAAAGEDTVIEFGLRRAQGIDGGLTASRAAYIGGCAATSNVWAGRYYGIPVKGTHAHSWVMSFPDEEAAFSAYAEAMPDNGIFLVDTYDTLEGVAKAIETGKELRRKGHEMLGIRLDSGDLAKLSIAARELLDKAGFPNVKIIASNDIDEHTILSLKEQNARIDTWGIGTKLVTANDQPALGGVYKLAAIQNEKGEWEPKIKRSDTLAKVSNPGKLNVRSFHFMERGTSTPHGRVLYNEFDGTDMKSYTLENGEKVALHQHDAMRETDLLVPVFVEGVLNYAPPTLQSTRASALKNWRWWSDGKEGNQSTAYLESRLYDLKQSMLAE</sequence>
<name>A0A1H9DXU9_9BACT</name>
<dbReference type="CDD" id="cd01570">
    <property type="entry name" value="NAPRTase_A"/>
    <property type="match status" value="1"/>
</dbReference>
<comment type="function">
    <text evidence="9">Catalyzes the first step in the biosynthesis of NAD from nicotinic acid, the ATP-dependent synthesis of beta-nicotinate D-ribonucleotide from nicotinate and 5-phospho-D-ribose 1-phosphate.</text>
</comment>
<keyword evidence="5 9" id="KW-0436">Ligase</keyword>
<dbReference type="NCBIfam" id="NF009131">
    <property type="entry name" value="PRK12484.1"/>
    <property type="match status" value="1"/>
</dbReference>
<dbReference type="SUPFAM" id="SSF51690">
    <property type="entry name" value="Nicotinate/Quinolinate PRTase C-terminal domain-like"/>
    <property type="match status" value="1"/>
</dbReference>
<dbReference type="InterPro" id="IPR036068">
    <property type="entry name" value="Nicotinate_pribotase-like_C"/>
</dbReference>
<feature type="domain" description="Nicotinate phosphoribosyltransferase N-terminal" evidence="11">
    <location>
        <begin position="17"/>
        <end position="147"/>
    </location>
</feature>
<comment type="similarity">
    <text evidence="2 9">Belongs to the NAPRTase family.</text>
</comment>
<protein>
    <recommendedName>
        <fullName evidence="3 9">Nicotinate phosphoribosyltransferase</fullName>
        <ecNumber evidence="3 9">6.3.4.21</ecNumber>
    </recommendedName>
</protein>
<dbReference type="GO" id="GO:0047280">
    <property type="term" value="F:nicotinamide phosphoribosyltransferase activity"/>
    <property type="evidence" value="ECO:0007669"/>
    <property type="project" value="UniProtKB-ARBA"/>
</dbReference>
<evidence type="ECO:0000256" key="6">
    <source>
        <dbReference type="ARBA" id="ARBA00022642"/>
    </source>
</evidence>
<evidence type="ECO:0000256" key="8">
    <source>
        <dbReference type="ARBA" id="ARBA00048668"/>
    </source>
</evidence>
<dbReference type="InterPro" id="IPR007229">
    <property type="entry name" value="Nic_PRibTrfase-Fam"/>
</dbReference>
<dbReference type="UniPathway" id="UPA00253">
    <property type="reaction ID" value="UER00457"/>
</dbReference>
<gene>
    <name evidence="12" type="ORF">SAMN05444359_106155</name>
</gene>
<dbReference type="EC" id="6.3.4.21" evidence="3 9"/>
<dbReference type="InterPro" id="IPR013785">
    <property type="entry name" value="Aldolase_TIM"/>
</dbReference>
<keyword evidence="13" id="KW-1185">Reference proteome</keyword>
<dbReference type="NCBIfam" id="NF006695">
    <property type="entry name" value="PRK09243.1-2"/>
    <property type="match status" value="1"/>
</dbReference>
<dbReference type="AlphaFoldDB" id="A0A1H9DXU9"/>
<evidence type="ECO:0000313" key="12">
    <source>
        <dbReference type="EMBL" id="SEQ17703.1"/>
    </source>
</evidence>
<evidence type="ECO:0000256" key="5">
    <source>
        <dbReference type="ARBA" id="ARBA00022598"/>
    </source>
</evidence>
<dbReference type="Pfam" id="PF17767">
    <property type="entry name" value="NAPRTase_N"/>
    <property type="match status" value="1"/>
</dbReference>
<dbReference type="FunCoup" id="A0A1H9DXU9">
    <property type="interactions" value="210"/>
</dbReference>
<dbReference type="GO" id="GO:0004516">
    <property type="term" value="F:nicotinate phosphoribosyltransferase activity"/>
    <property type="evidence" value="ECO:0007669"/>
    <property type="project" value="UniProtKB-UniRule"/>
</dbReference>
<dbReference type="EMBL" id="FOFB01000006">
    <property type="protein sequence ID" value="SEQ17703.1"/>
    <property type="molecule type" value="Genomic_DNA"/>
</dbReference>
<comment type="PTM">
    <text evidence="9">Transiently phosphorylated on a His residue during the reaction cycle. Phosphorylation strongly increases the affinity for substrates and increases the rate of nicotinate D-ribonucleotide production. Dephosphorylation regenerates the low-affinity form of the enzyme, leading to product release.</text>
</comment>